<dbReference type="InterPro" id="IPR036549">
    <property type="entry name" value="CX6/COA6-like_sf"/>
</dbReference>
<organism evidence="4 5">
    <name type="scientific">Caenorhabditis briggsae</name>
    <dbReference type="NCBI Taxonomy" id="6238"/>
    <lineage>
        <taxon>Eukaryota</taxon>
        <taxon>Metazoa</taxon>
        <taxon>Ecdysozoa</taxon>
        <taxon>Nematoda</taxon>
        <taxon>Chromadorea</taxon>
        <taxon>Rhabditida</taxon>
        <taxon>Rhabditina</taxon>
        <taxon>Rhabditomorpha</taxon>
        <taxon>Rhabditoidea</taxon>
        <taxon>Rhabditidae</taxon>
        <taxon>Peloderinae</taxon>
        <taxon>Caenorhabditis</taxon>
    </lineage>
</organism>
<dbReference type="HOGENOM" id="CLU_036122_0_0_1"/>
<dbReference type="SUPFAM" id="SSF47694">
    <property type="entry name" value="Cytochrome c oxidase subunit h"/>
    <property type="match status" value="1"/>
</dbReference>
<dbReference type="GO" id="GO:0008535">
    <property type="term" value="P:respiratory chain complex IV assembly"/>
    <property type="evidence" value="ECO:0000318"/>
    <property type="project" value="GO_Central"/>
</dbReference>
<sequence>MSQPEPSLKSERRKCYEARDKYVDCIDKFLAQGKNEQEAEKACRAERKGFNGNCPTSWVNHFIRKYQFERYKKTLAEQGVNIADKNALSERVFRSLSTSAAWFFPFIPSKFHRPMLEMAPQFQFLASPSDPVCNEKTTQSLLAEVLRCHTYFDETVFLNTLKILSETKTIGNRTDGLRLAMIRYIGIVFHSIKDEKLRKSLSDVANKVDKCKIPTFKAEQELFFASMQPSENIPNFAKCMHKTDLIVCYFRRELEAKNWKNVRDLIALHPKFVPLYEHVDEFLKVAKHQKVTKEELLDVFMHYAQANNPYFVEEDDFNKVMKIVFKSYNVTVSDTVSDMNTVKKTYISVKEASLLKKAIDEYVYNSKEGFVKSKEYEKVAVRVREWKKARKLKDGKNVVVVDSLNFGVGRDPVEWNDISNQFQHVLFATRYPPSLVRDKVIKRYDGNALFCDKLSADDLIILRMALEFGPQTSLVTNDQYRDHRRAVCNLDPILEKIWDDFLIDAVYRHKDNCIEPRRSYNLRVRKINDRWHIPVLNFEGSSENMRNLKIYRIDT</sequence>
<dbReference type="InParanoid" id="A8XZV6"/>
<evidence type="ECO:0000256" key="3">
    <source>
        <dbReference type="ARBA" id="ARBA00023157"/>
    </source>
</evidence>
<dbReference type="OMA" id="INDRWHI"/>
<dbReference type="WormBase" id="CBG21348">
    <property type="protein sequence ID" value="CBP32586"/>
    <property type="gene ID" value="WBGene00040152"/>
    <property type="gene designation" value="Cbr-coa-6"/>
</dbReference>
<keyword evidence="5" id="KW-1185">Reference proteome</keyword>
<evidence type="ECO:0000313" key="5">
    <source>
        <dbReference type="Proteomes" id="UP000008549"/>
    </source>
</evidence>
<dbReference type="AlphaFoldDB" id="A8XZV6"/>
<dbReference type="PANTHER" id="PTHR46690">
    <property type="entry name" value="CYTOCHROME C OXIDASE ASSEMBLY FACTOR 6 HOMOLOG"/>
    <property type="match status" value="1"/>
</dbReference>
<evidence type="ECO:0000256" key="2">
    <source>
        <dbReference type="ARBA" id="ARBA00023128"/>
    </source>
</evidence>
<accession>A8XZV6</accession>
<dbReference type="GO" id="GO:0005739">
    <property type="term" value="C:mitochondrion"/>
    <property type="evidence" value="ECO:0000318"/>
    <property type="project" value="GO_Central"/>
</dbReference>
<dbReference type="FunCoup" id="A8XZV6">
    <property type="interactions" value="224"/>
</dbReference>
<dbReference type="PANTHER" id="PTHR46690:SF1">
    <property type="entry name" value="CYTOCHROME C OXIDASE ASSEMBLY FACTOR 6 HOMOLOG"/>
    <property type="match status" value="1"/>
</dbReference>
<dbReference type="Gene3D" id="1.10.10.140">
    <property type="entry name" value="Cytochrome c oxidase, subunit VIb"/>
    <property type="match status" value="1"/>
</dbReference>
<protein>
    <submittedName>
        <fullName evidence="4">Protein CBG21348</fullName>
    </submittedName>
</protein>
<dbReference type="Pfam" id="PF02297">
    <property type="entry name" value="COX6B"/>
    <property type="match status" value="1"/>
</dbReference>
<dbReference type="Gene3D" id="3.40.50.11980">
    <property type="match status" value="1"/>
</dbReference>
<dbReference type="InterPro" id="IPR048280">
    <property type="entry name" value="COX6B-like"/>
</dbReference>
<proteinExistence type="predicted"/>
<comment type="subcellular location">
    <subcellularLocation>
        <location evidence="1">Mitochondrion</location>
    </subcellularLocation>
</comment>
<reference evidence="4 5" key="1">
    <citation type="journal article" date="2003" name="PLoS Biol.">
        <title>The genome sequence of Caenorhabditis briggsae: a platform for comparative genomics.</title>
        <authorList>
            <person name="Stein L.D."/>
            <person name="Bao Z."/>
            <person name="Blasiar D."/>
            <person name="Blumenthal T."/>
            <person name="Brent M.R."/>
            <person name="Chen N."/>
            <person name="Chinwalla A."/>
            <person name="Clarke L."/>
            <person name="Clee C."/>
            <person name="Coghlan A."/>
            <person name="Coulson A."/>
            <person name="D'Eustachio P."/>
            <person name="Fitch D.H."/>
            <person name="Fulton L.A."/>
            <person name="Fulton R.E."/>
            <person name="Griffiths-Jones S."/>
            <person name="Harris T.W."/>
            <person name="Hillier L.W."/>
            <person name="Kamath R."/>
            <person name="Kuwabara P.E."/>
            <person name="Mardis E.R."/>
            <person name="Marra M.A."/>
            <person name="Miner T.L."/>
            <person name="Minx P."/>
            <person name="Mullikin J.C."/>
            <person name="Plumb R.W."/>
            <person name="Rogers J."/>
            <person name="Schein J.E."/>
            <person name="Sohrmann M."/>
            <person name="Spieth J."/>
            <person name="Stajich J.E."/>
            <person name="Wei C."/>
            <person name="Willey D."/>
            <person name="Wilson R.K."/>
            <person name="Durbin R."/>
            <person name="Waterston R.H."/>
        </authorList>
    </citation>
    <scope>NUCLEOTIDE SEQUENCE [LARGE SCALE GENOMIC DNA]</scope>
    <source>
        <strain evidence="4 5">AF16</strain>
    </source>
</reference>
<keyword evidence="3" id="KW-1015">Disulfide bond</keyword>
<evidence type="ECO:0000256" key="1">
    <source>
        <dbReference type="ARBA" id="ARBA00004173"/>
    </source>
</evidence>
<evidence type="ECO:0000313" key="4">
    <source>
        <dbReference type="EMBL" id="CAP38173.2"/>
    </source>
</evidence>
<name>A8XZV6_CAEBR</name>
<dbReference type="InterPro" id="IPR042289">
    <property type="entry name" value="COA6"/>
</dbReference>
<keyword evidence="2" id="KW-0496">Mitochondrion</keyword>
<dbReference type="STRING" id="6238.A8XZV6"/>
<dbReference type="eggNOG" id="KOG3057">
    <property type="taxonomic scope" value="Eukaryota"/>
</dbReference>
<reference evidence="4 5" key="2">
    <citation type="journal article" date="2011" name="PLoS Genet.">
        <title>Caenorhabditis briggsae recombinant inbred line genotypes reveal inter-strain incompatibility and the evolution of recombination.</title>
        <authorList>
            <person name="Ross J.A."/>
            <person name="Koboldt D.C."/>
            <person name="Staisch J.E."/>
            <person name="Chamberlin H.M."/>
            <person name="Gupta B.P."/>
            <person name="Miller R.D."/>
            <person name="Baird S.E."/>
            <person name="Haag E.S."/>
        </authorList>
    </citation>
    <scope>NUCLEOTIDE SEQUENCE [LARGE SCALE GENOMIC DNA]</scope>
    <source>
        <strain evidence="4 5">AF16</strain>
    </source>
</reference>
<gene>
    <name evidence="6" type="primary">coa-6</name>
    <name evidence="4 6" type="ORF">CBG21348</name>
    <name evidence="4" type="ORF">CBG_21348</name>
</gene>
<dbReference type="EMBL" id="HE601293">
    <property type="protein sequence ID" value="CAP38173.2"/>
    <property type="molecule type" value="Genomic_DNA"/>
</dbReference>
<evidence type="ECO:0000313" key="6">
    <source>
        <dbReference type="WormBase" id="CBG21348"/>
    </source>
</evidence>
<dbReference type="Proteomes" id="UP000008549">
    <property type="component" value="Unassembled WGS sequence"/>
</dbReference>